<dbReference type="EMBL" id="ASSJ01000004">
    <property type="protein sequence ID" value="ERN42925.1"/>
    <property type="molecule type" value="Genomic_DNA"/>
</dbReference>
<accession>U5DTB7</accession>
<dbReference type="Proteomes" id="UP000016960">
    <property type="component" value="Unassembled WGS sequence"/>
</dbReference>
<keyword evidence="1" id="KW-0472">Membrane</keyword>
<sequence>MSDFSPTTNDIENLNSEVAEDVDRFQEALQIRKLDQSALHQTVLHVSGPAGIVGVAGAIVGVSILYQIEKSKYRMLEVGTAT</sequence>
<organism evidence="2 3">
    <name type="scientific">Rubidibacter lacunae KORDI 51-2</name>
    <dbReference type="NCBI Taxonomy" id="582515"/>
    <lineage>
        <taxon>Bacteria</taxon>
        <taxon>Bacillati</taxon>
        <taxon>Cyanobacteriota</taxon>
        <taxon>Cyanophyceae</taxon>
        <taxon>Oscillatoriophycideae</taxon>
        <taxon>Chroococcales</taxon>
        <taxon>Aphanothecaceae</taxon>
        <taxon>Rubidibacter</taxon>
    </lineage>
</organism>
<dbReference type="RefSeq" id="WP_022603934.1">
    <property type="nucleotide sequence ID" value="NZ_ASSJ01000004.1"/>
</dbReference>
<name>U5DTB7_9CHRO</name>
<keyword evidence="1" id="KW-1133">Transmembrane helix</keyword>
<gene>
    <name evidence="2" type="ORF">KR51_00002250</name>
</gene>
<dbReference type="InParanoid" id="U5DTB7"/>
<evidence type="ECO:0000256" key="1">
    <source>
        <dbReference type="SAM" id="Phobius"/>
    </source>
</evidence>
<keyword evidence="1" id="KW-0812">Transmembrane</keyword>
<feature type="transmembrane region" description="Helical" evidence="1">
    <location>
        <begin position="43"/>
        <end position="66"/>
    </location>
</feature>
<reference evidence="2 3" key="1">
    <citation type="submission" date="2013-05" db="EMBL/GenBank/DDBJ databases">
        <title>Draft genome sequence of Rubidibacter lacunae KORDI 51-2.</title>
        <authorList>
            <person name="Choi D.H."/>
            <person name="Noh J.H."/>
            <person name="Kwon K.-K."/>
            <person name="Lee J.-H."/>
            <person name="Ryu J.-Y."/>
        </authorList>
    </citation>
    <scope>NUCLEOTIDE SEQUENCE [LARGE SCALE GENOMIC DNA]</scope>
    <source>
        <strain evidence="2 3">KORDI 51-2</strain>
    </source>
</reference>
<evidence type="ECO:0000313" key="3">
    <source>
        <dbReference type="Proteomes" id="UP000016960"/>
    </source>
</evidence>
<protein>
    <submittedName>
        <fullName evidence="2">Uncharacterized protein</fullName>
    </submittedName>
</protein>
<keyword evidence="3" id="KW-1185">Reference proteome</keyword>
<proteinExistence type="predicted"/>
<evidence type="ECO:0000313" key="2">
    <source>
        <dbReference type="EMBL" id="ERN42925.1"/>
    </source>
</evidence>
<dbReference type="AlphaFoldDB" id="U5DTB7"/>
<comment type="caution">
    <text evidence="2">The sequence shown here is derived from an EMBL/GenBank/DDBJ whole genome shotgun (WGS) entry which is preliminary data.</text>
</comment>